<dbReference type="AlphaFoldDB" id="A0A3R7A9H7"/>
<dbReference type="SUPFAM" id="SSF49354">
    <property type="entry name" value="PapD-like"/>
    <property type="match status" value="1"/>
</dbReference>
<dbReference type="EMBL" id="QUTH01003661">
    <property type="protein sequence ID" value="RHZ17979.1"/>
    <property type="molecule type" value="Genomic_DNA"/>
</dbReference>
<dbReference type="InterPro" id="IPR013783">
    <property type="entry name" value="Ig-like_fold"/>
</dbReference>
<dbReference type="InterPro" id="IPR000535">
    <property type="entry name" value="MSP_dom"/>
</dbReference>
<evidence type="ECO:0000256" key="1">
    <source>
        <dbReference type="SAM" id="MobiDB-lite"/>
    </source>
</evidence>
<dbReference type="Proteomes" id="UP000285430">
    <property type="component" value="Unassembled WGS sequence"/>
</dbReference>
<evidence type="ECO:0000313" key="6">
    <source>
        <dbReference type="Proteomes" id="UP000285712"/>
    </source>
</evidence>
<evidence type="ECO:0000259" key="2">
    <source>
        <dbReference type="PROSITE" id="PS50202"/>
    </source>
</evidence>
<evidence type="ECO:0000313" key="3">
    <source>
        <dbReference type="EMBL" id="RHY85692.1"/>
    </source>
</evidence>
<dbReference type="InterPro" id="IPR008962">
    <property type="entry name" value="PapD-like_sf"/>
</dbReference>
<protein>
    <recommendedName>
        <fullName evidence="2">MSP domain-containing protein</fullName>
    </recommendedName>
</protein>
<dbReference type="EMBL" id="QUTG01005408">
    <property type="protein sequence ID" value="RHY85692.1"/>
    <property type="molecule type" value="Genomic_DNA"/>
</dbReference>
<feature type="compositionally biased region" description="Polar residues" evidence="1">
    <location>
        <begin position="74"/>
        <end position="89"/>
    </location>
</feature>
<feature type="compositionally biased region" description="Polar residues" evidence="1">
    <location>
        <begin position="33"/>
        <end position="50"/>
    </location>
</feature>
<evidence type="ECO:0000313" key="4">
    <source>
        <dbReference type="EMBL" id="RHZ17979.1"/>
    </source>
</evidence>
<feature type="compositionally biased region" description="Polar residues" evidence="1">
    <location>
        <begin position="56"/>
        <end position="67"/>
    </location>
</feature>
<gene>
    <name evidence="3" type="ORF">DYB35_009637</name>
    <name evidence="4" type="ORF">DYB37_009850</name>
</gene>
<feature type="region of interest" description="Disordered" evidence="1">
    <location>
        <begin position="33"/>
        <end position="89"/>
    </location>
</feature>
<dbReference type="Proteomes" id="UP000285712">
    <property type="component" value="Unassembled WGS sequence"/>
</dbReference>
<feature type="domain" description="MSP" evidence="2">
    <location>
        <begin position="112"/>
        <end position="254"/>
    </location>
</feature>
<proteinExistence type="predicted"/>
<organism evidence="4 5">
    <name type="scientific">Aphanomyces astaci</name>
    <name type="common">Crayfish plague agent</name>
    <dbReference type="NCBI Taxonomy" id="112090"/>
    <lineage>
        <taxon>Eukaryota</taxon>
        <taxon>Sar</taxon>
        <taxon>Stramenopiles</taxon>
        <taxon>Oomycota</taxon>
        <taxon>Saprolegniomycetes</taxon>
        <taxon>Saprolegniales</taxon>
        <taxon>Verrucalvaceae</taxon>
        <taxon>Aphanomyces</taxon>
    </lineage>
</organism>
<accession>A0A3R7A9H7</accession>
<dbReference type="PROSITE" id="PS50202">
    <property type="entry name" value="MSP"/>
    <property type="match status" value="1"/>
</dbReference>
<sequence>MTAECVTIDDLLLQEDVFSLTQDDLDAVSRRYANQSGLSSEDSRPSSTWTHMPRSSVASSTWTTGSHPSVIGGKSTNQPSMQQQGVRMSCESSTNSAWTLTEDSSWLNPPACVSILPSSDFTLDGNVLGDKHTITLHNTSPSRHIVYKLKVPNKCRSWYAITPNQGILRPNESLPIVVEVAVTSSSSQLLETVPMHSSRTIVHAFRLDMIFVVDSIVDQLEYLDYGEQHRVQTALWDKALPSCIQQTMLHCHLQCTRLACLDADVLHKHHAKHDSTKKQLSCLTRRQAHGASLVLTNSQPTTTVAFKIKSNCGLTATPSFGLIEPYGTIAVHVTPKRHTTNKLDLLRIETMPLVDVDTHVKSDPTRTLDDIRRLVQVAWSTIDAQYKTTQTMFPWEGDRRGAA</sequence>
<name>A0A3R7A9H7_APHAT</name>
<dbReference type="Gene3D" id="2.60.40.10">
    <property type="entry name" value="Immunoglobulins"/>
    <property type="match status" value="2"/>
</dbReference>
<comment type="caution">
    <text evidence="4">The sequence shown here is derived from an EMBL/GenBank/DDBJ whole genome shotgun (WGS) entry which is preliminary data.</text>
</comment>
<dbReference type="VEuPathDB" id="FungiDB:H257_07500"/>
<reference evidence="5 6" key="1">
    <citation type="submission" date="2018-08" db="EMBL/GenBank/DDBJ databases">
        <title>Aphanomyces genome sequencing and annotation.</title>
        <authorList>
            <person name="Minardi D."/>
            <person name="Oidtmann B."/>
            <person name="Van Der Giezen M."/>
            <person name="Studholme D.J."/>
        </authorList>
    </citation>
    <scope>NUCLEOTIDE SEQUENCE [LARGE SCALE GENOMIC DNA]</scope>
    <source>
        <strain evidence="4 5">Da</strain>
        <strain evidence="3 6">Sv</strain>
    </source>
</reference>
<evidence type="ECO:0000313" key="5">
    <source>
        <dbReference type="Proteomes" id="UP000285430"/>
    </source>
</evidence>